<evidence type="ECO:0000256" key="1">
    <source>
        <dbReference type="SAM" id="MobiDB-lite"/>
    </source>
</evidence>
<keyword evidence="3" id="KW-1185">Reference proteome</keyword>
<feature type="region of interest" description="Disordered" evidence="1">
    <location>
        <begin position="253"/>
        <end position="276"/>
    </location>
</feature>
<evidence type="ECO:0000313" key="3">
    <source>
        <dbReference type="Proteomes" id="UP000700596"/>
    </source>
</evidence>
<gene>
    <name evidence="2" type="ORF">B0J11DRAFT_510953</name>
</gene>
<feature type="compositionally biased region" description="Low complexity" evidence="1">
    <location>
        <begin position="255"/>
        <end position="271"/>
    </location>
</feature>
<proteinExistence type="predicted"/>
<name>A0A9P9D7Q2_9PLEO</name>
<dbReference type="AlphaFoldDB" id="A0A9P9D7Q2"/>
<dbReference type="EMBL" id="JAGMWT010000017">
    <property type="protein sequence ID" value="KAH7114216.1"/>
    <property type="molecule type" value="Genomic_DNA"/>
</dbReference>
<feature type="region of interest" description="Disordered" evidence="1">
    <location>
        <begin position="396"/>
        <end position="419"/>
    </location>
</feature>
<reference evidence="2" key="1">
    <citation type="journal article" date="2021" name="Nat. Commun.">
        <title>Genetic determinants of endophytism in the Arabidopsis root mycobiome.</title>
        <authorList>
            <person name="Mesny F."/>
            <person name="Miyauchi S."/>
            <person name="Thiergart T."/>
            <person name="Pickel B."/>
            <person name="Atanasova L."/>
            <person name="Karlsson M."/>
            <person name="Huettel B."/>
            <person name="Barry K.W."/>
            <person name="Haridas S."/>
            <person name="Chen C."/>
            <person name="Bauer D."/>
            <person name="Andreopoulos W."/>
            <person name="Pangilinan J."/>
            <person name="LaButti K."/>
            <person name="Riley R."/>
            <person name="Lipzen A."/>
            <person name="Clum A."/>
            <person name="Drula E."/>
            <person name="Henrissat B."/>
            <person name="Kohler A."/>
            <person name="Grigoriev I.V."/>
            <person name="Martin F.M."/>
            <person name="Hacquard S."/>
        </authorList>
    </citation>
    <scope>NUCLEOTIDE SEQUENCE</scope>
    <source>
        <strain evidence="2">MPI-CAGE-CH-0243</strain>
    </source>
</reference>
<comment type="caution">
    <text evidence="2">The sequence shown here is derived from an EMBL/GenBank/DDBJ whole genome shotgun (WGS) entry which is preliminary data.</text>
</comment>
<evidence type="ECO:0008006" key="4">
    <source>
        <dbReference type="Google" id="ProtNLM"/>
    </source>
</evidence>
<dbReference type="Gene3D" id="2.70.50.70">
    <property type="match status" value="1"/>
</dbReference>
<accession>A0A9P9D7Q2</accession>
<protein>
    <recommendedName>
        <fullName evidence="4">Lytic polysaccharide monooxygenase</fullName>
    </recommendedName>
</protein>
<evidence type="ECO:0000313" key="2">
    <source>
        <dbReference type="EMBL" id="KAH7114216.1"/>
    </source>
</evidence>
<dbReference type="PANTHER" id="PTHR36182:SF2">
    <property type="entry name" value="LYTIC POLYSACCHARIDE MONOOXYGENASE"/>
    <property type="match status" value="1"/>
</dbReference>
<dbReference type="PANTHER" id="PTHR36182">
    <property type="entry name" value="PROTEIN, PUTATIVE (AFU_ORTHOLOGUE AFUA_6G10930)-RELATED"/>
    <property type="match status" value="1"/>
</dbReference>
<dbReference type="Proteomes" id="UP000700596">
    <property type="component" value="Unassembled WGS sequence"/>
</dbReference>
<sequence length="419" mass="44817">MHDVTIQPLQASVLGATYNRLFKVLGMKVLRLHVTKETFLNMKQAILADVALFLSSAFAHMLMANPVPFNNPANGPLKPDGSDYPCQITPDKPFYIKAMNIWTVGTQEALSFTGTAVHGGGSCQISYTTDIMPTKNSKFKVIYSVEGGCPGKLTAETFNFTIPKELPNGQGSMSWSWANRIGNREFYQNCAAVTITGGNNGTSAFEKLPDMAVVNINGSITACKNQESFDYTYENPGEYKTRIGEGPFRPLCGSGTTPLAPSAGAPTASPSQLNNGVYSSPAFQASALSTSVTASQPPQPTPTLITPTGRRITSTIHTLVTMTAPVVSQTQAPRHSTYTSVQPTQTSTALPSQALSTPSATSCATHGQLLCNGTKKFGLCNHGKIIWQSVAEGTKCQDGPNGGQIAKRKYTHRAQRPRI</sequence>
<feature type="compositionally biased region" description="Basic residues" evidence="1">
    <location>
        <begin position="406"/>
        <end position="419"/>
    </location>
</feature>
<organism evidence="2 3">
    <name type="scientific">Dendryphion nanum</name>
    <dbReference type="NCBI Taxonomy" id="256645"/>
    <lineage>
        <taxon>Eukaryota</taxon>
        <taxon>Fungi</taxon>
        <taxon>Dikarya</taxon>
        <taxon>Ascomycota</taxon>
        <taxon>Pezizomycotina</taxon>
        <taxon>Dothideomycetes</taxon>
        <taxon>Pleosporomycetidae</taxon>
        <taxon>Pleosporales</taxon>
        <taxon>Torulaceae</taxon>
        <taxon>Dendryphion</taxon>
    </lineage>
</organism>
<dbReference type="OrthoDB" id="2342176at2759"/>